<dbReference type="Gene3D" id="3.40.190.10">
    <property type="entry name" value="Periplasmic binding protein-like II"/>
    <property type="match status" value="2"/>
</dbReference>
<comment type="caution">
    <text evidence="2">The sequence shown here is derived from an EMBL/GenBank/DDBJ whole genome shotgun (WGS) entry which is preliminary data.</text>
</comment>
<evidence type="ECO:0000256" key="1">
    <source>
        <dbReference type="SAM" id="SignalP"/>
    </source>
</evidence>
<feature type="chain" id="PRO_5038629330" description="Sugar ABC transporter substrate-binding protein" evidence="1">
    <location>
        <begin position="23"/>
        <end position="547"/>
    </location>
</feature>
<feature type="signal peptide" evidence="1">
    <location>
        <begin position="1"/>
        <end position="22"/>
    </location>
</feature>
<reference evidence="2" key="1">
    <citation type="submission" date="2020-10" db="EMBL/GenBank/DDBJ databases">
        <authorList>
            <person name="Gilroy R."/>
        </authorList>
    </citation>
    <scope>NUCLEOTIDE SEQUENCE</scope>
    <source>
        <strain evidence="2">13766</strain>
    </source>
</reference>
<evidence type="ECO:0000313" key="2">
    <source>
        <dbReference type="EMBL" id="HIS92349.1"/>
    </source>
</evidence>
<dbReference type="Proteomes" id="UP000824140">
    <property type="component" value="Unassembled WGS sequence"/>
</dbReference>
<name>A0A9D1FZJ0_9FIRM</name>
<dbReference type="EMBL" id="DVJN01000097">
    <property type="protein sequence ID" value="HIS92349.1"/>
    <property type="molecule type" value="Genomic_DNA"/>
</dbReference>
<gene>
    <name evidence="2" type="ORF">IAA84_04960</name>
</gene>
<evidence type="ECO:0000313" key="3">
    <source>
        <dbReference type="Proteomes" id="UP000824140"/>
    </source>
</evidence>
<dbReference type="SUPFAM" id="SSF53850">
    <property type="entry name" value="Periplasmic binding protein-like II"/>
    <property type="match status" value="1"/>
</dbReference>
<reference evidence="2" key="2">
    <citation type="journal article" date="2021" name="PeerJ">
        <title>Extensive microbial diversity within the chicken gut microbiome revealed by metagenomics and culture.</title>
        <authorList>
            <person name="Gilroy R."/>
            <person name="Ravi A."/>
            <person name="Getino M."/>
            <person name="Pursley I."/>
            <person name="Horton D.L."/>
            <person name="Alikhan N.F."/>
            <person name="Baker D."/>
            <person name="Gharbi K."/>
            <person name="Hall N."/>
            <person name="Watson M."/>
            <person name="Adriaenssens E.M."/>
            <person name="Foster-Nyarko E."/>
            <person name="Jarju S."/>
            <person name="Secka A."/>
            <person name="Antonio M."/>
            <person name="Oren A."/>
            <person name="Chaudhuri R.R."/>
            <person name="La Ragione R."/>
            <person name="Hildebrand F."/>
            <person name="Pallen M.J."/>
        </authorList>
    </citation>
    <scope>NUCLEOTIDE SEQUENCE</scope>
    <source>
        <strain evidence="2">13766</strain>
    </source>
</reference>
<organism evidence="2 3">
    <name type="scientific">Candidatus Alectryocaccomicrobium excrementavium</name>
    <dbReference type="NCBI Taxonomy" id="2840668"/>
    <lineage>
        <taxon>Bacteria</taxon>
        <taxon>Bacillati</taxon>
        <taxon>Bacillota</taxon>
        <taxon>Clostridia</taxon>
        <taxon>Candidatus Alectryocaccomicrobium</taxon>
    </lineage>
</organism>
<sequence>MLKKALALVMALSLALGAAAMAEENAFGWNVPEETLRIYSFYNSSNFATGEEQDLGIENMKAYMLENFNVEYEIITTDGDADEQLNLMLASDTYPDIIVGASTINRQKFVDQGRAVDLTDYIANCPNLQHRMGDMLGLYADEDGRIYYLPTSFSNLMDLPDYSAHIRYDEWTEIGSPEINTPEDWYNAIMAIYELHPTTDEGEQRYTLGLYDQGMPEYLGGYWGLQQGWKVNDDNTLTYWTHTDEGKKMAAFFNSWWRTGTMDPDSMTNAWDDLRTKISQERVIAMIGGWWIGYNAGHEIWSLTDEDWYEEKRFIQVGFKDEDAENAYVTMKNNAGGSWTIITDKCENVEGVMQWLDFTLSDKGIALVNWGIPNEVQSYKNPDETVCIWELNDDGTWKFNDTAKQELIDEVWDYNEEGVFGGNTGIFKLTSYQGRFDDGVHCLWANQMWYSENKWKGIMFENMDGTIFDGTALLYESLEMDEDVTFAKTAVADAWKQYYPLVIMADTDDAFEAAWADLQMAVESAGLETYAQYRTENYQHNLELMAE</sequence>
<dbReference type="AlphaFoldDB" id="A0A9D1FZJ0"/>
<protein>
    <recommendedName>
        <fullName evidence="4">Sugar ABC transporter substrate-binding protein</fullName>
    </recommendedName>
</protein>
<keyword evidence="1" id="KW-0732">Signal</keyword>
<evidence type="ECO:0008006" key="4">
    <source>
        <dbReference type="Google" id="ProtNLM"/>
    </source>
</evidence>
<accession>A0A9D1FZJ0</accession>
<proteinExistence type="predicted"/>